<evidence type="ECO:0000256" key="4">
    <source>
        <dbReference type="PROSITE-ProRule" id="PRU00433"/>
    </source>
</evidence>
<dbReference type="InterPro" id="IPR011444">
    <property type="entry name" value="DUF1549"/>
</dbReference>
<keyword evidence="2 4" id="KW-0479">Metal-binding</keyword>
<evidence type="ECO:0000256" key="3">
    <source>
        <dbReference type="ARBA" id="ARBA00023004"/>
    </source>
</evidence>
<evidence type="ECO:0000313" key="7">
    <source>
        <dbReference type="Proteomes" id="UP000306196"/>
    </source>
</evidence>
<name>A0A5R8KG55_9BACT</name>
<dbReference type="InterPro" id="IPR009056">
    <property type="entry name" value="Cyt_c-like_dom"/>
</dbReference>
<dbReference type="PROSITE" id="PS51007">
    <property type="entry name" value="CYTC"/>
    <property type="match status" value="1"/>
</dbReference>
<dbReference type="Pfam" id="PF07583">
    <property type="entry name" value="PSCyt2"/>
    <property type="match status" value="1"/>
</dbReference>
<dbReference type="InterPro" id="IPR022655">
    <property type="entry name" value="DUF1553"/>
</dbReference>
<dbReference type="SUPFAM" id="SSF46626">
    <property type="entry name" value="Cytochrome c"/>
    <property type="match status" value="1"/>
</dbReference>
<dbReference type="GO" id="GO:0020037">
    <property type="term" value="F:heme binding"/>
    <property type="evidence" value="ECO:0007669"/>
    <property type="project" value="InterPro"/>
</dbReference>
<dbReference type="Pfam" id="PF07587">
    <property type="entry name" value="PSD1"/>
    <property type="match status" value="1"/>
</dbReference>
<dbReference type="Proteomes" id="UP000306196">
    <property type="component" value="Unassembled WGS sequence"/>
</dbReference>
<reference evidence="6 7" key="1">
    <citation type="submission" date="2019-05" db="EMBL/GenBank/DDBJ databases">
        <title>Verrucobacter flavum gen. nov., sp. nov. a new member of the family Verrucomicrobiaceae.</title>
        <authorList>
            <person name="Szuroczki S."/>
            <person name="Abbaszade G."/>
            <person name="Szabo A."/>
            <person name="Felfoldi T."/>
            <person name="Schumann P."/>
            <person name="Boka K."/>
            <person name="Keki Z."/>
            <person name="Toumi M."/>
            <person name="Toth E."/>
        </authorList>
    </citation>
    <scope>NUCLEOTIDE SEQUENCE [LARGE SCALE GENOMIC DNA]</scope>
    <source>
        <strain evidence="6 7">MG-N-17</strain>
    </source>
</reference>
<evidence type="ECO:0000256" key="2">
    <source>
        <dbReference type="ARBA" id="ARBA00022723"/>
    </source>
</evidence>
<evidence type="ECO:0000256" key="1">
    <source>
        <dbReference type="ARBA" id="ARBA00022617"/>
    </source>
</evidence>
<keyword evidence="1 4" id="KW-0349">Heme</keyword>
<feature type="domain" description="Cytochrome c" evidence="5">
    <location>
        <begin position="57"/>
        <end position="148"/>
    </location>
</feature>
<dbReference type="AlphaFoldDB" id="A0A5R8KG55"/>
<evidence type="ECO:0000259" key="5">
    <source>
        <dbReference type="PROSITE" id="PS51007"/>
    </source>
</evidence>
<proteinExistence type="predicted"/>
<dbReference type="GO" id="GO:0046872">
    <property type="term" value="F:metal ion binding"/>
    <property type="evidence" value="ECO:0007669"/>
    <property type="project" value="UniProtKB-KW"/>
</dbReference>
<keyword evidence="3 4" id="KW-0408">Iron</keyword>
<dbReference type="PANTHER" id="PTHR35889">
    <property type="entry name" value="CYCLOINULO-OLIGOSACCHARIDE FRUCTANOTRANSFERASE-RELATED"/>
    <property type="match status" value="1"/>
</dbReference>
<keyword evidence="7" id="KW-1185">Reference proteome</keyword>
<organism evidence="6 7">
    <name type="scientific">Phragmitibacter flavus</name>
    <dbReference type="NCBI Taxonomy" id="2576071"/>
    <lineage>
        <taxon>Bacteria</taxon>
        <taxon>Pseudomonadati</taxon>
        <taxon>Verrucomicrobiota</taxon>
        <taxon>Verrucomicrobiia</taxon>
        <taxon>Verrucomicrobiales</taxon>
        <taxon>Verrucomicrobiaceae</taxon>
        <taxon>Phragmitibacter</taxon>
    </lineage>
</organism>
<dbReference type="EMBL" id="VAUV01000006">
    <property type="protein sequence ID" value="TLD70935.1"/>
    <property type="molecule type" value="Genomic_DNA"/>
</dbReference>
<comment type="caution">
    <text evidence="6">The sequence shown here is derived from an EMBL/GenBank/DDBJ whole genome shotgun (WGS) entry which is preliminary data.</text>
</comment>
<dbReference type="InterPro" id="IPR011429">
    <property type="entry name" value="Cyt_c_Planctomycete-type"/>
</dbReference>
<dbReference type="PANTHER" id="PTHR35889:SF3">
    <property type="entry name" value="F-BOX DOMAIN-CONTAINING PROTEIN"/>
    <property type="match status" value="1"/>
</dbReference>
<dbReference type="GO" id="GO:0009055">
    <property type="term" value="F:electron transfer activity"/>
    <property type="evidence" value="ECO:0007669"/>
    <property type="project" value="InterPro"/>
</dbReference>
<protein>
    <submittedName>
        <fullName evidence="6">DUF1553 domain-containing protein</fullName>
    </submittedName>
</protein>
<gene>
    <name evidence="6" type="ORF">FEM03_08430</name>
</gene>
<dbReference type="Gene3D" id="1.10.760.10">
    <property type="entry name" value="Cytochrome c-like domain"/>
    <property type="match status" value="1"/>
</dbReference>
<sequence length="843" mass="94974">MRNISLRITVPCMRQMALTETSMPFSPALFRATGLPASVLLLWLLLSTTLRAENRVDFTRDIQPIFNQHCVKCHGPDEQNGALRYDSKVAAFSQADSGHHAIVPGDPTKSQLLARISSTHPKDQMPPKGDRLSQTEINLLTRWIQSGASWPESADAITANADSEPGKNHWSFQPLIPTPPPAVKDPSWPRSPLDQFIQAKRESVNLTPVSDAAPAALIRRATYDLTGLPPTVDEVTAFVKACDPLANPQTAYAALIDRLLNRPTYGERWGRHWMDWIRYADTAGDNSDFPIPQAYLYRNYLIDAFNQDLPYAQFITEQLAGDLLPAANQEERNRLTIATGYLAMARRFGSLVEGYPQHLTIEDTLDNLGRTMLGLTISCARCHDHKFDPISARDYYGLYGIFASTRYPFPGIELFQTQRDLIPLIPASDVDKTLAPHQKKTDQLTRALEDLLAKSEQRAIANAALETQTTIDQQRKAQRELQSLYLQTRKAGENLAAHLKQLPPIPAAYAVREAKPVNARIQIKGEPERPGAEVPRKFPDILGGQQLPPALANTTSGRLQLAQWITHPDNPLTARVIVNRIWQRHFGTGLVPTPSDFGLRGTPPTHPELLDWLAQEFLNNGGSIKHLHRLIMTSRTYQLSSHDQDHESNLTRDPTNQLLWKFNRQRLDAESIRDTLLLVSGQLDPTPQTKPYPIPPSKNWKYTQHHPFKDDYPSNKRSLYQLTKRLTAQPYTQTFDGPDPNVCTTTRDQSVTSLQALFFVNNDFLHQQATHLASNLTSLKLSDSQRLHHTYLTLLARPPTNDETQLLLSHLETLLHKTDHDPTAAWSSLIRSLLRTNEFIYID</sequence>
<dbReference type="InterPro" id="IPR036909">
    <property type="entry name" value="Cyt_c-like_dom_sf"/>
</dbReference>
<accession>A0A5R8KG55</accession>
<dbReference type="Pfam" id="PF07635">
    <property type="entry name" value="PSCyt1"/>
    <property type="match status" value="1"/>
</dbReference>
<dbReference type="OrthoDB" id="175422at2"/>
<evidence type="ECO:0000313" key="6">
    <source>
        <dbReference type="EMBL" id="TLD70935.1"/>
    </source>
</evidence>